<dbReference type="RefSeq" id="WP_121876463.1">
    <property type="nucleotide sequence ID" value="NZ_REFJ01000002.1"/>
</dbReference>
<keyword evidence="1" id="KW-0812">Transmembrane</keyword>
<dbReference type="EMBL" id="REFJ01000002">
    <property type="protein sequence ID" value="RMA81316.1"/>
    <property type="molecule type" value="Genomic_DNA"/>
</dbReference>
<proteinExistence type="predicted"/>
<accession>A0A3M0A9M2</accession>
<gene>
    <name evidence="2" type="ORF">DFR27_1133</name>
</gene>
<dbReference type="Proteomes" id="UP000267187">
    <property type="component" value="Unassembled WGS sequence"/>
</dbReference>
<comment type="caution">
    <text evidence="2">The sequence shown here is derived from an EMBL/GenBank/DDBJ whole genome shotgun (WGS) entry which is preliminary data.</text>
</comment>
<keyword evidence="1" id="KW-0472">Membrane</keyword>
<dbReference type="OrthoDB" id="72963at2"/>
<evidence type="ECO:0000256" key="1">
    <source>
        <dbReference type="SAM" id="Phobius"/>
    </source>
</evidence>
<name>A0A3M0A9M2_9GAMM</name>
<keyword evidence="1" id="KW-1133">Transmembrane helix</keyword>
<feature type="transmembrane region" description="Helical" evidence="1">
    <location>
        <begin position="29"/>
        <end position="47"/>
    </location>
</feature>
<feature type="transmembrane region" description="Helical" evidence="1">
    <location>
        <begin position="94"/>
        <end position="113"/>
    </location>
</feature>
<dbReference type="AlphaFoldDB" id="A0A3M0A9M2"/>
<dbReference type="InterPro" id="IPR010718">
    <property type="entry name" value="DUF1294"/>
</dbReference>
<keyword evidence="3" id="KW-1185">Reference proteome</keyword>
<feature type="transmembrane region" description="Helical" evidence="1">
    <location>
        <begin position="59"/>
        <end position="79"/>
    </location>
</feature>
<dbReference type="Pfam" id="PF06961">
    <property type="entry name" value="DUF1294"/>
    <property type="match status" value="1"/>
</dbReference>
<sequence length="114" mass="13004">MKRWFLLVLSAAFIGVVLAAHLIELISPMIIAYILVMGLIGYVVYYLDKRFAVNGGERIPESFLLLLAAAGGWVGASIAKVQFHHKTAKWSFQWRYYLAMAFNIALIYFVVWLF</sequence>
<organism evidence="2 3">
    <name type="scientific">Umboniibacter marinipuniceus</name>
    <dbReference type="NCBI Taxonomy" id="569599"/>
    <lineage>
        <taxon>Bacteria</taxon>
        <taxon>Pseudomonadati</taxon>
        <taxon>Pseudomonadota</taxon>
        <taxon>Gammaproteobacteria</taxon>
        <taxon>Cellvibrionales</taxon>
        <taxon>Cellvibrionaceae</taxon>
        <taxon>Umboniibacter</taxon>
    </lineage>
</organism>
<evidence type="ECO:0000313" key="2">
    <source>
        <dbReference type="EMBL" id="RMA81316.1"/>
    </source>
</evidence>
<protein>
    <submittedName>
        <fullName evidence="2">Uncharacterized membrane protein YsdA (DUF1294 family)</fullName>
    </submittedName>
</protein>
<evidence type="ECO:0000313" key="3">
    <source>
        <dbReference type="Proteomes" id="UP000267187"/>
    </source>
</evidence>
<reference evidence="2 3" key="1">
    <citation type="submission" date="2018-10" db="EMBL/GenBank/DDBJ databases">
        <title>Genomic Encyclopedia of Type Strains, Phase IV (KMG-IV): sequencing the most valuable type-strain genomes for metagenomic binning, comparative biology and taxonomic classification.</title>
        <authorList>
            <person name="Goeker M."/>
        </authorList>
    </citation>
    <scope>NUCLEOTIDE SEQUENCE [LARGE SCALE GENOMIC DNA]</scope>
    <source>
        <strain evidence="2 3">DSM 25080</strain>
    </source>
</reference>